<dbReference type="PANTHER" id="PTHR14025">
    <property type="entry name" value="FANCONI ANEMIA GROUP M FANCM FAMILY MEMBER"/>
    <property type="match status" value="1"/>
</dbReference>
<feature type="compositionally biased region" description="Acidic residues" evidence="10">
    <location>
        <begin position="871"/>
        <end position="884"/>
    </location>
</feature>
<dbReference type="SMART" id="SM00487">
    <property type="entry name" value="DEXDc"/>
    <property type="match status" value="1"/>
</dbReference>
<dbReference type="EMBL" id="ML122257">
    <property type="protein sequence ID" value="RPD63150.1"/>
    <property type="molecule type" value="Genomic_DNA"/>
</dbReference>
<evidence type="ECO:0000256" key="9">
    <source>
        <dbReference type="RuleBase" id="RU367027"/>
    </source>
</evidence>
<dbReference type="GO" id="GO:0005524">
    <property type="term" value="F:ATP binding"/>
    <property type="evidence" value="ECO:0007669"/>
    <property type="project" value="UniProtKB-UniRule"/>
</dbReference>
<dbReference type="OrthoDB" id="164902at2759"/>
<dbReference type="PANTHER" id="PTHR14025:SF20">
    <property type="entry name" value="FANCONI ANEMIA GROUP M PROTEIN"/>
    <property type="match status" value="1"/>
</dbReference>
<feature type="compositionally biased region" description="Low complexity" evidence="10">
    <location>
        <begin position="1046"/>
        <end position="1091"/>
    </location>
</feature>
<evidence type="ECO:0000256" key="1">
    <source>
        <dbReference type="ARBA" id="ARBA00004123"/>
    </source>
</evidence>
<dbReference type="Gene3D" id="3.40.50.300">
    <property type="entry name" value="P-loop containing nucleotide triphosphate hydrolases"/>
    <property type="match status" value="2"/>
</dbReference>
<dbReference type="SMART" id="SM00490">
    <property type="entry name" value="HELICc"/>
    <property type="match status" value="1"/>
</dbReference>
<evidence type="ECO:0000256" key="7">
    <source>
        <dbReference type="ARBA" id="ARBA00023242"/>
    </source>
</evidence>
<feature type="domain" description="Helicase C-terminal" evidence="12">
    <location>
        <begin position="614"/>
        <end position="781"/>
    </location>
</feature>
<protein>
    <recommendedName>
        <fullName evidence="9">ATP-dependent DNA helicase</fullName>
        <ecNumber evidence="9">3.6.4.12</ecNumber>
    </recommendedName>
</protein>
<dbReference type="GO" id="GO:0043138">
    <property type="term" value="F:3'-5' DNA helicase activity"/>
    <property type="evidence" value="ECO:0007669"/>
    <property type="project" value="InterPro"/>
</dbReference>
<organism evidence="13 14">
    <name type="scientific">Lentinus tigrinus ALCF2SS1-6</name>
    <dbReference type="NCBI Taxonomy" id="1328759"/>
    <lineage>
        <taxon>Eukaryota</taxon>
        <taxon>Fungi</taxon>
        <taxon>Dikarya</taxon>
        <taxon>Basidiomycota</taxon>
        <taxon>Agaricomycotina</taxon>
        <taxon>Agaricomycetes</taxon>
        <taxon>Polyporales</taxon>
        <taxon>Polyporaceae</taxon>
        <taxon>Lentinus</taxon>
    </lineage>
</organism>
<dbReference type="FunFam" id="3.40.50.300:FF:000861">
    <property type="entry name" value="Fanconi anemia, complementation group M"/>
    <property type="match status" value="1"/>
</dbReference>
<dbReference type="GO" id="GO:0036297">
    <property type="term" value="P:interstrand cross-link repair"/>
    <property type="evidence" value="ECO:0007669"/>
    <property type="project" value="UniProtKB-ARBA"/>
</dbReference>
<dbReference type="Pfam" id="PF00271">
    <property type="entry name" value="Helicase_C"/>
    <property type="match status" value="1"/>
</dbReference>
<feature type="domain" description="Helicase ATP-binding" evidence="11">
    <location>
        <begin position="264"/>
        <end position="449"/>
    </location>
</feature>
<dbReference type="Pfam" id="PF04851">
    <property type="entry name" value="ResIII"/>
    <property type="match status" value="1"/>
</dbReference>
<dbReference type="InterPro" id="IPR027417">
    <property type="entry name" value="P-loop_NTPase"/>
</dbReference>
<dbReference type="GO" id="GO:0000400">
    <property type="term" value="F:four-way junction DNA binding"/>
    <property type="evidence" value="ECO:0007669"/>
    <property type="project" value="TreeGrafter"/>
</dbReference>
<keyword evidence="6" id="KW-0067">ATP-binding</keyword>
<feature type="compositionally biased region" description="Low complexity" evidence="10">
    <location>
        <begin position="1368"/>
        <end position="1384"/>
    </location>
</feature>
<dbReference type="SUPFAM" id="SSF52540">
    <property type="entry name" value="P-loop containing nucleoside triphosphate hydrolases"/>
    <property type="match status" value="1"/>
</dbReference>
<evidence type="ECO:0000256" key="6">
    <source>
        <dbReference type="ARBA" id="ARBA00022840"/>
    </source>
</evidence>
<feature type="compositionally biased region" description="Basic and acidic residues" evidence="10">
    <location>
        <begin position="955"/>
        <end position="964"/>
    </location>
</feature>
<dbReference type="STRING" id="1328759.A0A5C2SHD7"/>
<evidence type="ECO:0000256" key="3">
    <source>
        <dbReference type="ARBA" id="ARBA00022741"/>
    </source>
</evidence>
<dbReference type="GO" id="GO:0005634">
    <property type="term" value="C:nucleus"/>
    <property type="evidence" value="ECO:0007669"/>
    <property type="project" value="UniProtKB-SubCell"/>
</dbReference>
<feature type="region of interest" description="Disordered" evidence="10">
    <location>
        <begin position="1359"/>
        <end position="1393"/>
    </location>
</feature>
<dbReference type="Proteomes" id="UP000313359">
    <property type="component" value="Unassembled WGS sequence"/>
</dbReference>
<dbReference type="InterPro" id="IPR006935">
    <property type="entry name" value="Helicase/UvrB_N"/>
</dbReference>
<gene>
    <name evidence="13" type="ORF">L227DRAFT_415752</name>
</gene>
<evidence type="ECO:0000259" key="12">
    <source>
        <dbReference type="PROSITE" id="PS51194"/>
    </source>
</evidence>
<dbReference type="CDD" id="cd12091">
    <property type="entry name" value="FANCM_ID"/>
    <property type="match status" value="1"/>
</dbReference>
<feature type="compositionally biased region" description="Acidic residues" evidence="10">
    <location>
        <begin position="935"/>
        <end position="945"/>
    </location>
</feature>
<keyword evidence="14" id="KW-1185">Reference proteome</keyword>
<accession>A0A5C2SHD7</accession>
<dbReference type="EC" id="3.6.4.12" evidence="9"/>
<comment type="catalytic activity">
    <reaction evidence="8 9">
        <text>ATP + H2O = ADP + phosphate + H(+)</text>
        <dbReference type="Rhea" id="RHEA:13065"/>
        <dbReference type="ChEBI" id="CHEBI:15377"/>
        <dbReference type="ChEBI" id="CHEBI:15378"/>
        <dbReference type="ChEBI" id="CHEBI:30616"/>
        <dbReference type="ChEBI" id="CHEBI:43474"/>
        <dbReference type="ChEBI" id="CHEBI:456216"/>
        <dbReference type="EC" id="3.6.4.12"/>
    </reaction>
</comment>
<reference evidence="13" key="1">
    <citation type="journal article" date="2018" name="Genome Biol. Evol.">
        <title>Genomics and development of Lentinus tigrinus, a white-rot wood-decaying mushroom with dimorphic fruiting bodies.</title>
        <authorList>
            <person name="Wu B."/>
            <person name="Xu Z."/>
            <person name="Knudson A."/>
            <person name="Carlson A."/>
            <person name="Chen N."/>
            <person name="Kovaka S."/>
            <person name="LaButti K."/>
            <person name="Lipzen A."/>
            <person name="Pennachio C."/>
            <person name="Riley R."/>
            <person name="Schakwitz W."/>
            <person name="Umezawa K."/>
            <person name="Ohm R.A."/>
            <person name="Grigoriev I.V."/>
            <person name="Nagy L.G."/>
            <person name="Gibbons J."/>
            <person name="Hibbett D."/>
        </authorList>
    </citation>
    <scope>NUCLEOTIDE SEQUENCE [LARGE SCALE GENOMIC DNA]</scope>
    <source>
        <strain evidence="13">ALCF2SS1-6</strain>
    </source>
</reference>
<feature type="region of interest" description="Disordered" evidence="10">
    <location>
        <begin position="197"/>
        <end position="216"/>
    </location>
</feature>
<dbReference type="PROSITE" id="PS51194">
    <property type="entry name" value="HELICASE_CTER"/>
    <property type="match status" value="1"/>
</dbReference>
<feature type="region of interest" description="Disordered" evidence="10">
    <location>
        <begin position="858"/>
        <end position="1120"/>
    </location>
</feature>
<dbReference type="InterPro" id="IPR001650">
    <property type="entry name" value="Helicase_C-like"/>
</dbReference>
<dbReference type="InterPro" id="IPR039686">
    <property type="entry name" value="FANCM/Mph1-like_ID"/>
</dbReference>
<evidence type="ECO:0000313" key="14">
    <source>
        <dbReference type="Proteomes" id="UP000313359"/>
    </source>
</evidence>
<dbReference type="InterPro" id="IPR014001">
    <property type="entry name" value="Helicase_ATP-bd"/>
</dbReference>
<dbReference type="CDD" id="cd18033">
    <property type="entry name" value="DEXDc_FANCM"/>
    <property type="match status" value="1"/>
</dbReference>
<evidence type="ECO:0000256" key="5">
    <source>
        <dbReference type="ARBA" id="ARBA00022806"/>
    </source>
</evidence>
<comment type="function">
    <text evidence="9">ATP-dependent DNA helicase involved in DNA damage repair by homologous recombination and in genome maintenance. Capable of unwinding D-loops. Plays a role in limiting crossover recombinants during mitotic DNA double-strand break (DSB) repair. Component of a FANCM-MHF complex which promotes gene conversion at blocked replication forks, probably by reversal of the stalled fork.</text>
</comment>
<evidence type="ECO:0000313" key="13">
    <source>
        <dbReference type="EMBL" id="RPD63150.1"/>
    </source>
</evidence>
<feature type="compositionally biased region" description="Polar residues" evidence="10">
    <location>
        <begin position="972"/>
        <end position="986"/>
    </location>
</feature>
<keyword evidence="3" id="KW-0547">Nucleotide-binding</keyword>
<feature type="region of interest" description="Disordered" evidence="10">
    <location>
        <begin position="1171"/>
        <end position="1310"/>
    </location>
</feature>
<evidence type="ECO:0000256" key="2">
    <source>
        <dbReference type="ARBA" id="ARBA00009889"/>
    </source>
</evidence>
<comment type="similarity">
    <text evidence="2 9">Belongs to the DEAD box helicase family. DEAH subfamily. FANCM sub-subfamily.</text>
</comment>
<proteinExistence type="inferred from homology"/>
<evidence type="ECO:0000256" key="10">
    <source>
        <dbReference type="SAM" id="MobiDB-lite"/>
    </source>
</evidence>
<feature type="compositionally biased region" description="Basic and acidic residues" evidence="10">
    <location>
        <begin position="1003"/>
        <end position="1012"/>
    </location>
</feature>
<feature type="region of interest" description="Disordered" evidence="10">
    <location>
        <begin position="807"/>
        <end position="843"/>
    </location>
</feature>
<dbReference type="GO" id="GO:0045003">
    <property type="term" value="P:double-strand break repair via synthesis-dependent strand annealing"/>
    <property type="evidence" value="ECO:0007669"/>
    <property type="project" value="TreeGrafter"/>
</dbReference>
<keyword evidence="5" id="KW-0347">Helicase</keyword>
<evidence type="ECO:0000259" key="11">
    <source>
        <dbReference type="PROSITE" id="PS51192"/>
    </source>
</evidence>
<evidence type="ECO:0000256" key="4">
    <source>
        <dbReference type="ARBA" id="ARBA00022801"/>
    </source>
</evidence>
<dbReference type="InterPro" id="IPR044749">
    <property type="entry name" value="FANCM_DEXDc"/>
</dbReference>
<feature type="compositionally biased region" description="Low complexity" evidence="10">
    <location>
        <begin position="1194"/>
        <end position="1205"/>
    </location>
</feature>
<feature type="region of interest" description="Disordered" evidence="10">
    <location>
        <begin position="150"/>
        <end position="172"/>
    </location>
</feature>
<keyword evidence="7" id="KW-0539">Nucleus</keyword>
<evidence type="ECO:0000256" key="8">
    <source>
        <dbReference type="ARBA" id="ARBA00047995"/>
    </source>
</evidence>
<dbReference type="GO" id="GO:0016887">
    <property type="term" value="F:ATP hydrolysis activity"/>
    <property type="evidence" value="ECO:0007669"/>
    <property type="project" value="RHEA"/>
</dbReference>
<dbReference type="PROSITE" id="PS51192">
    <property type="entry name" value="HELICASE_ATP_BIND_1"/>
    <property type="match status" value="1"/>
</dbReference>
<sequence>MSSDEYFEDELDSAFLNEVDAIEAAHVSIPVAAASRSTTTQAVSKPPSNPACKPAVLFNALLPAPPKRRATPPDVIELQDSSSDYAEFFDDFPAVDDAALAQLDQDVERQLDEHLRKQGQPIAGPSNAGGLVRRPWRGAQLNLFGEVAQGTEAASRSGDSNRRTFQRTRSTLRQMPLPGQAKRTKQWDRTAYARTGWRKPKDMEKGKGRASDDEEDEHVEFEQFPAPQIPVGPAPAMKLKADRLAAKTWIYPLNKPKRDYQYNIVKNCLIENTLVALPTGLGKTFIAGVVMLNFYNWFPQGKVVFVAPTKPLVAQQIDACHKTCGIPGSAAVELTGNVAKDRRINAVRPSVYCTCAYSQVVCQWRTKRVIYATPQTLLNDLINGHVDALDIVLIVIDEAHRGTGDYAYAQVVRYMMQHNPHFRILALTATPGGKPEVVQDIVDALHISHIEIRSESDPDLKKYLHTKHEQEHFVHMTEDIAVLRDALAAMMTPIIQKVQKAGFLKNGNVTPTMLHPFRAQSTVGEMQKARAAQWAVSAAAQLGPLARAMGYLLENSINMCYSYLKSISDGTDNTGGKKAIRKMDAFGNLMKKFEEQAARGFSMHPKMDVLRTLLIDHFAKELPEDADGVNVQRRQSRAMVFVSFRECVEEIVELLNKESPIIRAKPFIGQSTDKQGKKGYAQKEQLEVIEDFKAGKYNVLVSTSIGEEGLDIGEVDLIVCYDAQKTPIRMLQRIGRTGRKASGTVHILLAKGREEHNWQKAQSNYAEVQHFIVRASDLEVYGDVDRMIPEDIAPECVEMEMEIEEYVREDRSSRKGTLVTGDSPKPKKRKRNDNPTRNIPASASKGFVSVSELLVKGGAKPRKKMSPVDFEHDDEDDSDDDEIEAGIFGPRRTKSASAATSSKGKKALARSATTIAPSAKARKKKQATLTQLDLNSDDDSDDEAIELGLFTSRKPYSDERKEPSQRLARLKGSQTARESAMRSSSPDVPLQDAVIDITSSPEPPDRSARAMLDDSSPDRPLQTRRRLKRKVSSDCSSPERPLKTISQSTSSGSQNKSQQSARSSNPPKRSTSPSSRSGSAGPSNAAAGDDSMAWLIEDDDDPVIPDASLGPSRLKHRSHADMDDEPLFLESSPVPVTSPLRLLSDDEKDEPISLDEPAVLVFPARAKGKAVRISSPKRSFRTDMGPPALPARIADASPSFSASDDWAPEPTFAVRAPGKNTRKRIAAEAIDVQSSPLAPPPLSQRRLQRERPRSPSPVAADESPVRPPKKKKRKFRDAAEAQRHNPWINVEATHSGDELSAGPSDADTVIDSDDQLFLAEPGETQIDPGYDQSAIYRQSLLTQVPGGGGPLFANRPVRRAQAAFGPNRAGPSRYGYGRGRSSSPINEDDEPDEYVTGSFVVDDDAEISFVHEGSSEL</sequence>
<comment type="subcellular location">
    <subcellularLocation>
        <location evidence="1 9">Nucleus</location>
    </subcellularLocation>
</comment>
<dbReference type="CDD" id="cd18801">
    <property type="entry name" value="SF2_C_FANCM_Hef"/>
    <property type="match status" value="1"/>
</dbReference>
<name>A0A5C2SHD7_9APHY</name>
<dbReference type="GO" id="GO:0009378">
    <property type="term" value="F:four-way junction helicase activity"/>
    <property type="evidence" value="ECO:0007669"/>
    <property type="project" value="TreeGrafter"/>
</dbReference>
<feature type="compositionally biased region" description="Basic and acidic residues" evidence="10">
    <location>
        <begin position="199"/>
        <end position="211"/>
    </location>
</feature>
<comment type="subunit">
    <text evidence="9">Interacts with the MHF histone-fold complex to form the FANCM-MHF complex.</text>
</comment>
<keyword evidence="4 13" id="KW-0378">Hydrolase</keyword>